<evidence type="ECO:0000313" key="1">
    <source>
        <dbReference type="EMBL" id="MBJ2136611.1"/>
    </source>
</evidence>
<dbReference type="EMBL" id="JAEILT010000011">
    <property type="protein sequence ID" value="MBJ2136611.1"/>
    <property type="molecule type" value="Genomic_DNA"/>
</dbReference>
<protein>
    <recommendedName>
        <fullName evidence="3">N-acetyltransferase domain-containing protein</fullName>
    </recommendedName>
</protein>
<sequence>MKFQNQGIGRAAMALALHEIKQTAGLQEIEICYNPSNPVADTIPR</sequence>
<gene>
    <name evidence="1" type="ORF">JEU11_09120</name>
</gene>
<evidence type="ECO:0008006" key="3">
    <source>
        <dbReference type="Google" id="ProtNLM"/>
    </source>
</evidence>
<proteinExistence type="predicted"/>
<accession>A0ABS0WDQ6</accession>
<dbReference type="Gene3D" id="3.40.630.30">
    <property type="match status" value="1"/>
</dbReference>
<comment type="caution">
    <text evidence="1">The sequence shown here is derived from an EMBL/GenBank/DDBJ whole genome shotgun (WGS) entry which is preliminary data.</text>
</comment>
<organism evidence="1 2">
    <name type="scientific">Paraglaciecola chathamensis</name>
    <dbReference type="NCBI Taxonomy" id="368405"/>
    <lineage>
        <taxon>Bacteria</taxon>
        <taxon>Pseudomonadati</taxon>
        <taxon>Pseudomonadota</taxon>
        <taxon>Gammaproteobacteria</taxon>
        <taxon>Alteromonadales</taxon>
        <taxon>Alteromonadaceae</taxon>
        <taxon>Paraglaciecola</taxon>
    </lineage>
</organism>
<name>A0ABS0WDQ6_9ALTE</name>
<reference evidence="1 2" key="1">
    <citation type="submission" date="2020-12" db="EMBL/GenBank/DDBJ databases">
        <title>Draft genome sequences of nine environmental bacterial isolates colonizing plastic.</title>
        <authorList>
            <person name="Borre I."/>
            <person name="Sonnenschein E.C."/>
        </authorList>
    </citation>
    <scope>NUCLEOTIDE SEQUENCE [LARGE SCALE GENOMIC DNA]</scope>
    <source>
        <strain evidence="1 2">IB30</strain>
    </source>
</reference>
<dbReference type="SUPFAM" id="SSF55729">
    <property type="entry name" value="Acyl-CoA N-acyltransferases (Nat)"/>
    <property type="match status" value="1"/>
</dbReference>
<dbReference type="Proteomes" id="UP000649232">
    <property type="component" value="Unassembled WGS sequence"/>
</dbReference>
<evidence type="ECO:0000313" key="2">
    <source>
        <dbReference type="Proteomes" id="UP000649232"/>
    </source>
</evidence>
<dbReference type="InterPro" id="IPR016181">
    <property type="entry name" value="Acyl_CoA_acyltransferase"/>
</dbReference>